<evidence type="ECO:0000313" key="3">
    <source>
        <dbReference type="EMBL" id="SHK33036.1"/>
    </source>
</evidence>
<evidence type="ECO:0000259" key="2">
    <source>
        <dbReference type="PROSITE" id="PS51186"/>
    </source>
</evidence>
<proteinExistence type="inferred from homology"/>
<comment type="subcellular location">
    <subcellularLocation>
        <location evidence="1">Cytoplasm</location>
    </subcellularLocation>
</comment>
<dbReference type="PANTHER" id="PTHR43617">
    <property type="entry name" value="L-AMINO ACID N-ACETYLTRANSFERASE"/>
    <property type="match status" value="1"/>
</dbReference>
<feature type="domain" description="N-acetyltransferase" evidence="2">
    <location>
        <begin position="1"/>
        <end position="144"/>
    </location>
</feature>
<dbReference type="AlphaFoldDB" id="A0A1M6RKT3"/>
<dbReference type="InterPro" id="IPR006464">
    <property type="entry name" value="AcTrfase_RimI/Ard1"/>
</dbReference>
<keyword evidence="4" id="KW-1185">Reference proteome</keyword>
<reference evidence="3 4" key="1">
    <citation type="submission" date="2016-11" db="EMBL/GenBank/DDBJ databases">
        <authorList>
            <person name="Jaros S."/>
            <person name="Januszkiewicz K."/>
            <person name="Wedrychowicz H."/>
        </authorList>
    </citation>
    <scope>NUCLEOTIDE SEQUENCE [LARGE SCALE GENOMIC DNA]</scope>
    <source>
        <strain evidence="3 4">DSM 19557</strain>
    </source>
</reference>
<dbReference type="OrthoDB" id="9794566at2"/>
<dbReference type="InterPro" id="IPR016181">
    <property type="entry name" value="Acyl_CoA_acyltransferase"/>
</dbReference>
<dbReference type="Gene3D" id="3.40.630.30">
    <property type="match status" value="1"/>
</dbReference>
<dbReference type="SUPFAM" id="SSF55729">
    <property type="entry name" value="Acyl-CoA N-acyltransferases (Nat)"/>
    <property type="match status" value="1"/>
</dbReference>
<comment type="catalytic activity">
    <reaction evidence="1">
        <text>N-terminal L-alanyl-[ribosomal protein bS18] + acetyl-CoA = N-terminal N(alpha)-acetyl-L-alanyl-[ribosomal protein bS18] + CoA + H(+)</text>
        <dbReference type="Rhea" id="RHEA:43756"/>
        <dbReference type="Rhea" id="RHEA-COMP:10676"/>
        <dbReference type="Rhea" id="RHEA-COMP:10677"/>
        <dbReference type="ChEBI" id="CHEBI:15378"/>
        <dbReference type="ChEBI" id="CHEBI:57287"/>
        <dbReference type="ChEBI" id="CHEBI:57288"/>
        <dbReference type="ChEBI" id="CHEBI:64718"/>
        <dbReference type="ChEBI" id="CHEBI:83683"/>
        <dbReference type="EC" id="2.3.1.266"/>
    </reaction>
</comment>
<comment type="similarity">
    <text evidence="1">Belongs to the acetyltransferase family. RimI subfamily.</text>
</comment>
<dbReference type="PANTHER" id="PTHR43617:SF35">
    <property type="entry name" value="[RIBOSOMAL PROTEIN BS18]-ALANINE N-ACETYLTRANSFERASE"/>
    <property type="match status" value="1"/>
</dbReference>
<dbReference type="Pfam" id="PF00583">
    <property type="entry name" value="Acetyltransf_1"/>
    <property type="match status" value="1"/>
</dbReference>
<keyword evidence="3" id="KW-0687">Ribonucleoprotein</keyword>
<dbReference type="CDD" id="cd04301">
    <property type="entry name" value="NAT_SF"/>
    <property type="match status" value="1"/>
</dbReference>
<sequence length="144" mass="16977">MVRRLREEDLQAVYRINSENFTTDAWPLQAFERELSLDYSHALVWEEDGKVIGYAIAWVVYDEASIMSFAIDKEWQGKGYGKKLLQHLIEHFRKMGGIRRITLDVRKSNIQAINLYRSLGFRIEAERKSYYSDGENAYFMVLDL</sequence>
<dbReference type="RefSeq" id="WP_079653838.1">
    <property type="nucleotide sequence ID" value="NZ_LT670846.1"/>
</dbReference>
<accession>A0A1M6RKT3</accession>
<dbReference type="InterPro" id="IPR050276">
    <property type="entry name" value="MshD_Acetyltransferase"/>
</dbReference>
<dbReference type="Proteomes" id="UP000189810">
    <property type="component" value="Chromosome I"/>
</dbReference>
<protein>
    <recommendedName>
        <fullName evidence="1">[Ribosomal protein bS18]-alanine N-acetyltransferase</fullName>
        <ecNumber evidence="1">2.3.1.266</ecNumber>
    </recommendedName>
</protein>
<evidence type="ECO:0000313" key="4">
    <source>
        <dbReference type="Proteomes" id="UP000189810"/>
    </source>
</evidence>
<evidence type="ECO:0000256" key="1">
    <source>
        <dbReference type="RuleBase" id="RU363094"/>
    </source>
</evidence>
<dbReference type="GO" id="GO:0008999">
    <property type="term" value="F:protein-N-terminal-alanine acetyltransferase activity"/>
    <property type="evidence" value="ECO:0007669"/>
    <property type="project" value="UniProtKB-EC"/>
</dbReference>
<dbReference type="STRING" id="381751.SAMN05444391_0690"/>
<dbReference type="EC" id="2.3.1.266" evidence="1"/>
<keyword evidence="1" id="KW-0963">Cytoplasm</keyword>
<dbReference type="InterPro" id="IPR000182">
    <property type="entry name" value="GNAT_dom"/>
</dbReference>
<dbReference type="GO" id="GO:0005737">
    <property type="term" value="C:cytoplasm"/>
    <property type="evidence" value="ECO:0007669"/>
    <property type="project" value="UniProtKB-SubCell"/>
</dbReference>
<organism evidence="3 4">
    <name type="scientific">Thermocrinis minervae</name>
    <dbReference type="NCBI Taxonomy" id="381751"/>
    <lineage>
        <taxon>Bacteria</taxon>
        <taxon>Pseudomonadati</taxon>
        <taxon>Aquificota</taxon>
        <taxon>Aquificia</taxon>
        <taxon>Aquificales</taxon>
        <taxon>Aquificaceae</taxon>
        <taxon>Thermocrinis</taxon>
    </lineage>
</organism>
<gene>
    <name evidence="3" type="ORF">SAMN05444391_0690</name>
</gene>
<keyword evidence="3" id="KW-0689">Ribosomal protein</keyword>
<dbReference type="GO" id="GO:0005840">
    <property type="term" value="C:ribosome"/>
    <property type="evidence" value="ECO:0007669"/>
    <property type="project" value="UniProtKB-KW"/>
</dbReference>
<name>A0A1M6RKT3_9AQUI</name>
<dbReference type="EMBL" id="LT670846">
    <property type="protein sequence ID" value="SHK33036.1"/>
    <property type="molecule type" value="Genomic_DNA"/>
</dbReference>
<dbReference type="PROSITE" id="PS51186">
    <property type="entry name" value="GNAT"/>
    <property type="match status" value="1"/>
</dbReference>
<keyword evidence="3" id="KW-0808">Transferase</keyword>
<dbReference type="NCBIfam" id="TIGR01575">
    <property type="entry name" value="rimI"/>
    <property type="match status" value="1"/>
</dbReference>
<comment type="function">
    <text evidence="1">Acetylates the N-terminal alanine of ribosomal protein bS18.</text>
</comment>